<dbReference type="PROSITE" id="PS00101">
    <property type="entry name" value="HEXAPEP_TRANSFERASES"/>
    <property type="match status" value="1"/>
</dbReference>
<evidence type="ECO:0000313" key="7">
    <source>
        <dbReference type="EMBL" id="MCH5599420.1"/>
    </source>
</evidence>
<keyword evidence="4 5" id="KW-0012">Acyltransferase</keyword>
<dbReference type="Pfam" id="PF00132">
    <property type="entry name" value="Hexapep"/>
    <property type="match status" value="1"/>
</dbReference>
<comment type="similarity">
    <text evidence="1 5">Belongs to the transferase hexapeptide repeat family.</text>
</comment>
<dbReference type="PANTHER" id="PTHR43017:SF1">
    <property type="entry name" value="ACETYLTRANSFERASE YJL218W-RELATED"/>
    <property type="match status" value="1"/>
</dbReference>
<dbReference type="Proteomes" id="UP001202248">
    <property type="component" value="Unassembled WGS sequence"/>
</dbReference>
<dbReference type="InterPro" id="IPR011004">
    <property type="entry name" value="Trimer_LpxA-like_sf"/>
</dbReference>
<dbReference type="Pfam" id="PF12464">
    <property type="entry name" value="Mac"/>
    <property type="match status" value="1"/>
</dbReference>
<dbReference type="RefSeq" id="WP_240831324.1">
    <property type="nucleotide sequence ID" value="NZ_JAKWBL010000003.1"/>
</dbReference>
<evidence type="ECO:0000256" key="3">
    <source>
        <dbReference type="ARBA" id="ARBA00022737"/>
    </source>
</evidence>
<dbReference type="SMART" id="SM01266">
    <property type="entry name" value="Mac"/>
    <property type="match status" value="1"/>
</dbReference>
<evidence type="ECO:0000256" key="5">
    <source>
        <dbReference type="RuleBase" id="RU367021"/>
    </source>
</evidence>
<dbReference type="CDD" id="cd03357">
    <property type="entry name" value="LbH_MAT_GAT"/>
    <property type="match status" value="1"/>
</dbReference>
<evidence type="ECO:0000256" key="2">
    <source>
        <dbReference type="ARBA" id="ARBA00022679"/>
    </source>
</evidence>
<keyword evidence="3" id="KW-0677">Repeat</keyword>
<dbReference type="InterPro" id="IPR018357">
    <property type="entry name" value="Hexapep_transf_CS"/>
</dbReference>
<keyword evidence="2 5" id="KW-0808">Transferase</keyword>
<accession>A0ABS9SM41</accession>
<evidence type="ECO:0000256" key="4">
    <source>
        <dbReference type="ARBA" id="ARBA00023315"/>
    </source>
</evidence>
<proteinExistence type="inferred from homology"/>
<dbReference type="SUPFAM" id="SSF51161">
    <property type="entry name" value="Trimeric LpxA-like enzymes"/>
    <property type="match status" value="1"/>
</dbReference>
<feature type="domain" description="Maltose/galactoside acetyltransferase" evidence="6">
    <location>
        <begin position="4"/>
        <end position="58"/>
    </location>
</feature>
<dbReference type="PANTHER" id="PTHR43017">
    <property type="entry name" value="GALACTOSIDE O-ACETYLTRANSFERASE"/>
    <property type="match status" value="1"/>
</dbReference>
<evidence type="ECO:0000313" key="8">
    <source>
        <dbReference type="Proteomes" id="UP001202248"/>
    </source>
</evidence>
<comment type="caution">
    <text evidence="7">The sequence shown here is derived from an EMBL/GenBank/DDBJ whole genome shotgun (WGS) entry which is preliminary data.</text>
</comment>
<dbReference type="Gene3D" id="2.160.10.10">
    <property type="entry name" value="Hexapeptide repeat proteins"/>
    <property type="match status" value="1"/>
</dbReference>
<evidence type="ECO:0000256" key="1">
    <source>
        <dbReference type="ARBA" id="ARBA00007274"/>
    </source>
</evidence>
<dbReference type="InterPro" id="IPR039369">
    <property type="entry name" value="LacA-like"/>
</dbReference>
<dbReference type="InterPro" id="IPR024688">
    <property type="entry name" value="Mac_dom"/>
</dbReference>
<organism evidence="7 8">
    <name type="scientific">Niabella ginsengisoli</name>
    <dbReference type="NCBI Taxonomy" id="522298"/>
    <lineage>
        <taxon>Bacteria</taxon>
        <taxon>Pseudomonadati</taxon>
        <taxon>Bacteroidota</taxon>
        <taxon>Chitinophagia</taxon>
        <taxon>Chitinophagales</taxon>
        <taxon>Chitinophagaceae</taxon>
        <taxon>Niabella</taxon>
    </lineage>
</organism>
<dbReference type="InterPro" id="IPR001451">
    <property type="entry name" value="Hexapep"/>
</dbReference>
<evidence type="ECO:0000259" key="6">
    <source>
        <dbReference type="SMART" id="SM01266"/>
    </source>
</evidence>
<name>A0ABS9SM41_9BACT</name>
<reference evidence="7 8" key="1">
    <citation type="submission" date="2022-02" db="EMBL/GenBank/DDBJ databases">
        <authorList>
            <person name="Min J."/>
        </authorList>
    </citation>
    <scope>NUCLEOTIDE SEQUENCE [LARGE SCALE GENOMIC DNA]</scope>
    <source>
        <strain evidence="7 8">GR10-1</strain>
    </source>
</reference>
<dbReference type="EMBL" id="JAKWBL010000003">
    <property type="protein sequence ID" value="MCH5599420.1"/>
    <property type="molecule type" value="Genomic_DNA"/>
</dbReference>
<dbReference type="EC" id="2.3.1.-" evidence="5"/>
<protein>
    <recommendedName>
        <fullName evidence="5">Acetyltransferase</fullName>
        <ecNumber evidence="5">2.3.1.-</ecNumber>
    </recommendedName>
</protein>
<sequence>MSEKEKMLAGKPYKSFEDELFNERQHAKDLIFQINTLHPHKVDERNKILRTLLGITGNNFHIEPPFYCDYGYNILVGENFYSNYNCTILDCALVTIGNNVLLGPNVALYTAGHPIHQEPRDEAFEYAFPITIGNSVWIGGNTVINPGIIIGDNSVIGSGSVVNKNIPSNVIAVGNPCSVLRTITEEDKQYYFKDLKF</sequence>
<gene>
    <name evidence="7" type="ORF">MKP09_16630</name>
</gene>
<keyword evidence="8" id="KW-1185">Reference proteome</keyword>